<feature type="region of interest" description="Disordered" evidence="1">
    <location>
        <begin position="891"/>
        <end position="990"/>
    </location>
</feature>
<dbReference type="SMART" id="SM00015">
    <property type="entry name" value="IQ"/>
    <property type="match status" value="3"/>
</dbReference>
<dbReference type="InterPro" id="IPR000048">
    <property type="entry name" value="IQ_motif_EF-hand-BS"/>
</dbReference>
<feature type="compositionally biased region" description="Basic and acidic residues" evidence="1">
    <location>
        <begin position="66"/>
        <end position="77"/>
    </location>
</feature>
<evidence type="ECO:0000313" key="3">
    <source>
        <dbReference type="Proteomes" id="UP000602510"/>
    </source>
</evidence>
<sequence>MGLKKAPLLGSSSSLGETGQSVIEGDRSLLSHFGANPVRQDNILNVAVRKSAAIRRNQVARGLAKQHTDAKTREESLKPQVSRHQRQRKIVENYQRHQAQCLEKQIKHSERHEDSDKDDDFSQNVVLIVPTRTKSAPSKASSRSRRWSPIVPSKGATSFLRNTRMRQLSENQDDDRHSDQSIVSTRLNLCPSEADLPVQPVSSSRVHQFKETLKTDAHSFTKGPAPWLSQENRSSQVVLRELAITKDIMMREQLVRQLKQTLPTIETLVKDFLKAQEDLNQAKATLEATKVSPSRMKKTGSLIGLTTTVTDEDQVQNALVDAEATVTDLTTRLTDLIKIMSHHIQHVEILIQGFQESTVCIVEGILAWRQLRQRRRQLSNFHRLFRFPWRRQKRANYLVHIDDDLRMLFPSLAMELLLGPKATYNPLLLSRKMVKSLGLSSTGKTFLTERVDKDAIICSDNSRQRSENYTLVADISKIQDAVANFIKRNTSITPHDRLRQCLEAIYQEKSLEAQEKQRWGEEETRAQRSYDPFSTIKFAGGVKETFTNLMATQSPHGNLLGEQLRIRQEDTNRAVFSTSTTQNNQTDTVNEVLQVNPERLRLFFEKRATLLESPANCELRDIQPRGQKNKLRGKILVRKNNEKRVENYLARKIQLQYLAHRQRQAIRTNLTQLVEKIQTSVVDIQRVFRGHRAKCDYKCMRSVWLEHRQQVAAVRTIINAFRRYQRRQRHRHSMTVESIAQVQLITLLANKLNDPDQDAERYRRVGEERRRQRIVLLQKHKMEQQELERQRITAAIRMQAVVRAHLAQGQARILRQEKKAHMNAVSAMAIQSNIRKFLITQQEKRQRFQNDLKRVNQSAVRIQSIYRGYSSRSSISGQLEDNSRQTLGSYNTLLEDDSDDDEEESDSSSEDESETTEVHENIAVNLENRLPPIASNSRPSSSKRSSVSMDEKPFVRSRTPSNSVSLPPLWAHEGSSSSLQSSTSTGTARRISIGMTRVELKLKDAEIGDKFDTPPSRRSSFVGNIRHQT</sequence>
<comment type="caution">
    <text evidence="2">The sequence shown here is derived from an EMBL/GenBank/DDBJ whole genome shotgun (WGS) entry which is preliminary data.</text>
</comment>
<dbReference type="Proteomes" id="UP000602510">
    <property type="component" value="Unassembled WGS sequence"/>
</dbReference>
<feature type="compositionally biased region" description="Acidic residues" evidence="1">
    <location>
        <begin position="894"/>
        <end position="915"/>
    </location>
</feature>
<evidence type="ECO:0000256" key="1">
    <source>
        <dbReference type="SAM" id="MobiDB-lite"/>
    </source>
</evidence>
<organism evidence="2 3">
    <name type="scientific">Phytophthora infestans</name>
    <name type="common">Potato late blight agent</name>
    <name type="synonym">Botrytis infestans</name>
    <dbReference type="NCBI Taxonomy" id="4787"/>
    <lineage>
        <taxon>Eukaryota</taxon>
        <taxon>Sar</taxon>
        <taxon>Stramenopiles</taxon>
        <taxon>Oomycota</taxon>
        <taxon>Peronosporomycetes</taxon>
        <taxon>Peronosporales</taxon>
        <taxon>Peronosporaceae</taxon>
        <taxon>Phytophthora</taxon>
    </lineage>
</organism>
<gene>
    <name evidence="2" type="ORF">GN244_ATG02281</name>
</gene>
<dbReference type="PROSITE" id="PS50096">
    <property type="entry name" value="IQ"/>
    <property type="match status" value="3"/>
</dbReference>
<dbReference type="Gene3D" id="1.20.5.190">
    <property type="match status" value="1"/>
</dbReference>
<dbReference type="EMBL" id="WSZM01000050">
    <property type="protein sequence ID" value="KAF4045371.1"/>
    <property type="molecule type" value="Genomic_DNA"/>
</dbReference>
<feature type="region of interest" description="Disordered" evidence="1">
    <location>
        <begin position="60"/>
        <end position="88"/>
    </location>
</feature>
<feature type="compositionally biased region" description="Basic and acidic residues" evidence="1">
    <location>
        <begin position="106"/>
        <end position="115"/>
    </location>
</feature>
<name>A0A833TRK0_PHYIN</name>
<proteinExistence type="predicted"/>
<accession>A0A833TRK0</accession>
<reference evidence="2" key="1">
    <citation type="submission" date="2020-04" db="EMBL/GenBank/DDBJ databases">
        <title>Hybrid Assembly of Korean Phytophthora infestans isolates.</title>
        <authorList>
            <person name="Prokchorchik M."/>
            <person name="Lee Y."/>
            <person name="Seo J."/>
            <person name="Cho J.-H."/>
            <person name="Park Y.-E."/>
            <person name="Jang D.-C."/>
            <person name="Im J.-S."/>
            <person name="Choi J.-G."/>
            <person name="Park H.-J."/>
            <person name="Lee G.-B."/>
            <person name="Lee Y.-G."/>
            <person name="Hong S.-Y."/>
            <person name="Cho K."/>
            <person name="Sohn K.H."/>
        </authorList>
    </citation>
    <scope>NUCLEOTIDE SEQUENCE</scope>
    <source>
        <strain evidence="2">KR_1_A1</strain>
    </source>
</reference>
<feature type="compositionally biased region" description="Low complexity" evidence="1">
    <location>
        <begin position="975"/>
        <end position="987"/>
    </location>
</feature>
<evidence type="ECO:0000313" key="2">
    <source>
        <dbReference type="EMBL" id="KAF4045371.1"/>
    </source>
</evidence>
<feature type="compositionally biased region" description="Low complexity" evidence="1">
    <location>
        <begin position="935"/>
        <end position="948"/>
    </location>
</feature>
<keyword evidence="3" id="KW-1185">Reference proteome</keyword>
<protein>
    <submittedName>
        <fullName evidence="2">IQ calmodulin binding motif-containing protein</fullName>
    </submittedName>
</protein>
<dbReference type="Pfam" id="PF00612">
    <property type="entry name" value="IQ"/>
    <property type="match status" value="2"/>
</dbReference>
<feature type="region of interest" description="Disordered" evidence="1">
    <location>
        <begin position="106"/>
        <end position="162"/>
    </location>
</feature>
<feature type="compositionally biased region" description="Low complexity" evidence="1">
    <location>
        <begin position="131"/>
        <end position="141"/>
    </location>
</feature>
<feature type="compositionally biased region" description="Polar residues" evidence="1">
    <location>
        <begin position="1016"/>
        <end position="1029"/>
    </location>
</feature>
<dbReference type="AlphaFoldDB" id="A0A833TRK0"/>
<feature type="region of interest" description="Disordered" evidence="1">
    <location>
        <begin position="1008"/>
        <end position="1029"/>
    </location>
</feature>